<dbReference type="GO" id="GO:0008654">
    <property type="term" value="P:phospholipid biosynthetic process"/>
    <property type="evidence" value="ECO:0007669"/>
    <property type="project" value="UniProtKB-KW"/>
</dbReference>
<dbReference type="GO" id="GO:0008374">
    <property type="term" value="F:O-acyltransferase activity"/>
    <property type="evidence" value="ECO:0007669"/>
    <property type="project" value="InterPro"/>
</dbReference>
<evidence type="ECO:0000256" key="7">
    <source>
        <dbReference type="ARBA" id="ARBA00022837"/>
    </source>
</evidence>
<keyword evidence="12" id="KW-1208">Phospholipid metabolism</keyword>
<proteinExistence type="inferred from homology"/>
<dbReference type="PANTHER" id="PTHR23063">
    <property type="entry name" value="PHOSPHOLIPID ACYLTRANSFERASE"/>
    <property type="match status" value="1"/>
</dbReference>
<comment type="subcellular location">
    <subcellularLocation>
        <location evidence="1">Membrane</location>
    </subcellularLocation>
</comment>
<evidence type="ECO:0000256" key="9">
    <source>
        <dbReference type="ARBA" id="ARBA00023098"/>
    </source>
</evidence>
<feature type="domain" description="EF-hand" evidence="16">
    <location>
        <begin position="539"/>
        <end position="574"/>
    </location>
</feature>
<dbReference type="InterPro" id="IPR002123">
    <property type="entry name" value="Plipid/glycerol_acylTrfase"/>
</dbReference>
<feature type="region of interest" description="Disordered" evidence="14">
    <location>
        <begin position="1"/>
        <end position="23"/>
    </location>
</feature>
<evidence type="ECO:0000313" key="18">
    <source>
        <dbReference type="Proteomes" id="UP000317650"/>
    </source>
</evidence>
<keyword evidence="10 15" id="KW-0472">Membrane</keyword>
<dbReference type="GO" id="GO:0016020">
    <property type="term" value="C:membrane"/>
    <property type="evidence" value="ECO:0007669"/>
    <property type="project" value="UniProtKB-SubCell"/>
</dbReference>
<dbReference type="Proteomes" id="UP000317650">
    <property type="component" value="Chromosome 7"/>
</dbReference>
<feature type="transmembrane region" description="Helical" evidence="15">
    <location>
        <begin position="153"/>
        <end position="174"/>
    </location>
</feature>
<dbReference type="GO" id="GO:0071618">
    <property type="term" value="F:lysophosphatidylethanolamine acyltransferase activity"/>
    <property type="evidence" value="ECO:0007669"/>
    <property type="project" value="TreeGrafter"/>
</dbReference>
<evidence type="ECO:0000256" key="4">
    <source>
        <dbReference type="ARBA" id="ARBA00022516"/>
    </source>
</evidence>
<dbReference type="SUPFAM" id="SSF69593">
    <property type="entry name" value="Glycerol-3-phosphate (1)-acyltransferase"/>
    <property type="match status" value="1"/>
</dbReference>
<comment type="pathway">
    <text evidence="2">Lipid metabolism; phospholipid metabolism.</text>
</comment>
<dbReference type="InterPro" id="IPR018247">
    <property type="entry name" value="EF_Hand_1_Ca_BS"/>
</dbReference>
<sequence length="591" mass="66288">MSASQTAARLSRATQGTRVYDTQSPWTPGQTTYILALVDIASFLTAPPLPHIAHPPRDPSSLPPMVHANGDITAPLLDVGPPEVALDLNRLLDRGSEAAGPPPENPFEFLGATPLSLPLMSPVDPFRNHTPHIAGLYEWCKTVFCLPIAAARLVLLGIAIAVGYVTTVVALYGWKDKERPMSRWRSRVMCVTRLCARFILFSFGYHWIKRKGRPASRDIAPIVVCNHVSYIEPIFFFYELFPTMVASESHDALPFVGTIVRAMQVIYVDRFSQQSRKLAIHEIKRKASSNDFPRVMLFPEGTTTNGRFLISFRLGAFIPGFPIQPVVVRYPYIHFDQSWGNINLLKLMFRMFTQFHNFMEVEYLPVVFPDESKQQNTVHFAERTSYAMTNALNVLQTSHSFGDMMLSARATELTKERGSNYMVEMAWVENSFNISSSEAVLLLDQFLAMNPDSNGHVQIHGFLTAYGLGWSPLWEKIFGYLDLEKKGSITFRQFLSGSAQIKKQPTFMTACETAFAKFSDNLTGHISVGKMGHINQSIVHGAISETLCQLFDADSDGIVSRDDFMDCLQKHPLLIVLFAANVKFDDQLDTL</sequence>
<dbReference type="STRING" id="52838.A0A4S8JGQ9"/>
<keyword evidence="13" id="KW-0012">Acyltransferase</keyword>
<dbReference type="PROSITE" id="PS50222">
    <property type="entry name" value="EF_HAND_2"/>
    <property type="match status" value="1"/>
</dbReference>
<evidence type="ECO:0000256" key="5">
    <source>
        <dbReference type="ARBA" id="ARBA00022679"/>
    </source>
</evidence>
<dbReference type="AlphaFoldDB" id="A0A4S8JGQ9"/>
<evidence type="ECO:0000256" key="13">
    <source>
        <dbReference type="ARBA" id="ARBA00023315"/>
    </source>
</evidence>
<dbReference type="GO" id="GO:0005509">
    <property type="term" value="F:calcium ion binding"/>
    <property type="evidence" value="ECO:0007669"/>
    <property type="project" value="InterPro"/>
</dbReference>
<keyword evidence="18" id="KW-1185">Reference proteome</keyword>
<dbReference type="SMART" id="SM00563">
    <property type="entry name" value="PlsC"/>
    <property type="match status" value="1"/>
</dbReference>
<name>A0A4S8JGQ9_MUSBA</name>
<keyword evidence="7" id="KW-0106">Calcium</keyword>
<keyword evidence="8 15" id="KW-1133">Transmembrane helix</keyword>
<evidence type="ECO:0000259" key="16">
    <source>
        <dbReference type="PROSITE" id="PS50222"/>
    </source>
</evidence>
<feature type="transmembrane region" description="Helical" evidence="15">
    <location>
        <begin position="186"/>
        <end position="208"/>
    </location>
</feature>
<dbReference type="InterPro" id="IPR045252">
    <property type="entry name" value="LPCAT1-like"/>
</dbReference>
<evidence type="ECO:0000256" key="12">
    <source>
        <dbReference type="ARBA" id="ARBA00023264"/>
    </source>
</evidence>
<comment type="caution">
    <text evidence="17">The sequence shown here is derived from an EMBL/GenBank/DDBJ whole genome shotgun (WGS) entry which is preliminary data.</text>
</comment>
<evidence type="ECO:0000256" key="8">
    <source>
        <dbReference type="ARBA" id="ARBA00022989"/>
    </source>
</evidence>
<protein>
    <recommendedName>
        <fullName evidence="16">EF-hand domain-containing protein</fullName>
    </recommendedName>
</protein>
<dbReference type="Gene3D" id="1.10.238.10">
    <property type="entry name" value="EF-hand"/>
    <property type="match status" value="1"/>
</dbReference>
<keyword evidence="6 15" id="KW-0812">Transmembrane</keyword>
<evidence type="ECO:0000313" key="17">
    <source>
        <dbReference type="EMBL" id="THU60182.1"/>
    </source>
</evidence>
<evidence type="ECO:0000256" key="6">
    <source>
        <dbReference type="ARBA" id="ARBA00022692"/>
    </source>
</evidence>
<keyword evidence="5" id="KW-0808">Transferase</keyword>
<dbReference type="CDD" id="cd07991">
    <property type="entry name" value="LPLAT_LPCAT1-like"/>
    <property type="match status" value="1"/>
</dbReference>
<dbReference type="UniPathway" id="UPA00085"/>
<evidence type="ECO:0000256" key="15">
    <source>
        <dbReference type="SAM" id="Phobius"/>
    </source>
</evidence>
<dbReference type="SUPFAM" id="SSF47473">
    <property type="entry name" value="EF-hand"/>
    <property type="match status" value="1"/>
</dbReference>
<dbReference type="InterPro" id="IPR002048">
    <property type="entry name" value="EF_hand_dom"/>
</dbReference>
<dbReference type="PROSITE" id="PS00018">
    <property type="entry name" value="EF_HAND_1"/>
    <property type="match status" value="1"/>
</dbReference>
<evidence type="ECO:0000256" key="3">
    <source>
        <dbReference type="ARBA" id="ARBA00008655"/>
    </source>
</evidence>
<keyword evidence="11" id="KW-0594">Phospholipid biosynthesis</keyword>
<comment type="similarity">
    <text evidence="3">Belongs to the 1-acyl-sn-glycerol-3-phosphate acyltransferase family.</text>
</comment>
<evidence type="ECO:0000256" key="1">
    <source>
        <dbReference type="ARBA" id="ARBA00004370"/>
    </source>
</evidence>
<gene>
    <name evidence="17" type="ORF">C4D60_Mb07t09930</name>
</gene>
<dbReference type="InterPro" id="IPR011992">
    <property type="entry name" value="EF-hand-dom_pair"/>
</dbReference>
<reference evidence="17 18" key="1">
    <citation type="journal article" date="2019" name="Nat. Plants">
        <title>Genome sequencing of Musa balbisiana reveals subgenome evolution and function divergence in polyploid bananas.</title>
        <authorList>
            <person name="Yao X."/>
        </authorList>
    </citation>
    <scope>NUCLEOTIDE SEQUENCE [LARGE SCALE GENOMIC DNA]</scope>
    <source>
        <strain evidence="18">cv. DH-PKW</strain>
        <tissue evidence="17">Leaves</tissue>
    </source>
</reference>
<evidence type="ECO:0000256" key="11">
    <source>
        <dbReference type="ARBA" id="ARBA00023209"/>
    </source>
</evidence>
<organism evidence="17 18">
    <name type="scientific">Musa balbisiana</name>
    <name type="common">Banana</name>
    <dbReference type="NCBI Taxonomy" id="52838"/>
    <lineage>
        <taxon>Eukaryota</taxon>
        <taxon>Viridiplantae</taxon>
        <taxon>Streptophyta</taxon>
        <taxon>Embryophyta</taxon>
        <taxon>Tracheophyta</taxon>
        <taxon>Spermatophyta</taxon>
        <taxon>Magnoliopsida</taxon>
        <taxon>Liliopsida</taxon>
        <taxon>Zingiberales</taxon>
        <taxon>Musaceae</taxon>
        <taxon>Musa</taxon>
    </lineage>
</organism>
<keyword evidence="4" id="KW-0444">Lipid biosynthesis</keyword>
<dbReference type="PANTHER" id="PTHR23063:SF52">
    <property type="entry name" value="LYSOPHOSPHATIDYLCHOLINE ACYLTRANSFERASE"/>
    <property type="match status" value="1"/>
</dbReference>
<dbReference type="EMBL" id="PYDT01000005">
    <property type="protein sequence ID" value="THU60182.1"/>
    <property type="molecule type" value="Genomic_DNA"/>
</dbReference>
<evidence type="ECO:0000256" key="14">
    <source>
        <dbReference type="SAM" id="MobiDB-lite"/>
    </source>
</evidence>
<dbReference type="Pfam" id="PF01553">
    <property type="entry name" value="Acyltransferase"/>
    <property type="match status" value="1"/>
</dbReference>
<evidence type="ECO:0000256" key="2">
    <source>
        <dbReference type="ARBA" id="ARBA00005074"/>
    </source>
</evidence>
<evidence type="ECO:0000256" key="10">
    <source>
        <dbReference type="ARBA" id="ARBA00023136"/>
    </source>
</evidence>
<accession>A0A4S8JGQ9</accession>
<keyword evidence="9" id="KW-0443">Lipid metabolism</keyword>